<proteinExistence type="predicted"/>
<keyword evidence="2" id="KW-1185">Reference proteome</keyword>
<keyword evidence="1" id="KW-0732">Signal</keyword>
<feature type="signal peptide" evidence="1">
    <location>
        <begin position="1"/>
        <end position="17"/>
    </location>
</feature>
<protein>
    <submittedName>
        <fullName evidence="3">Uncharacterized protein</fullName>
    </submittedName>
</protein>
<dbReference type="AlphaFoldDB" id="A0A914DNZ6"/>
<feature type="chain" id="PRO_5037527533" evidence="1">
    <location>
        <begin position="18"/>
        <end position="85"/>
    </location>
</feature>
<sequence>MFKYFLIFILFTSVASSSNGYLSLDSCSLAISACAQYCQLSDVHYRKNCAEKCVEKYAAIVCGQPQKVITARDNIQTDDLRLWLG</sequence>
<name>A0A914DNZ6_9BILA</name>
<dbReference type="WBParaSite" id="ACRNAN_scaffold3412.g17142.t1">
    <property type="protein sequence ID" value="ACRNAN_scaffold3412.g17142.t1"/>
    <property type="gene ID" value="ACRNAN_scaffold3412.g17142"/>
</dbReference>
<evidence type="ECO:0000313" key="3">
    <source>
        <dbReference type="WBParaSite" id="ACRNAN_scaffold3412.g17142.t1"/>
    </source>
</evidence>
<evidence type="ECO:0000256" key="1">
    <source>
        <dbReference type="SAM" id="SignalP"/>
    </source>
</evidence>
<organism evidence="2 3">
    <name type="scientific">Acrobeloides nanus</name>
    <dbReference type="NCBI Taxonomy" id="290746"/>
    <lineage>
        <taxon>Eukaryota</taxon>
        <taxon>Metazoa</taxon>
        <taxon>Ecdysozoa</taxon>
        <taxon>Nematoda</taxon>
        <taxon>Chromadorea</taxon>
        <taxon>Rhabditida</taxon>
        <taxon>Tylenchina</taxon>
        <taxon>Cephalobomorpha</taxon>
        <taxon>Cephaloboidea</taxon>
        <taxon>Cephalobidae</taxon>
        <taxon>Acrobeloides</taxon>
    </lineage>
</organism>
<reference evidence="3" key="1">
    <citation type="submission" date="2022-11" db="UniProtKB">
        <authorList>
            <consortium name="WormBaseParasite"/>
        </authorList>
    </citation>
    <scope>IDENTIFICATION</scope>
</reference>
<accession>A0A914DNZ6</accession>
<dbReference type="Proteomes" id="UP000887540">
    <property type="component" value="Unplaced"/>
</dbReference>
<evidence type="ECO:0000313" key="2">
    <source>
        <dbReference type="Proteomes" id="UP000887540"/>
    </source>
</evidence>